<dbReference type="Proteomes" id="UP000705283">
    <property type="component" value="Unassembled WGS sequence"/>
</dbReference>
<reference evidence="3 4" key="2">
    <citation type="journal article" date="2017" name="Int. J. Syst. Evol. Microbiol.">
        <title>Rouxiella badensis sp. nov. and Rouxiella silvae sp. nov. isolated from peat bog soil in Germany and emendation of the genus description.</title>
        <authorList>
            <person name="Le Fleche-Mateos A."/>
            <person name="Kugler J.H."/>
            <person name="Hansen S.H."/>
            <person name="Syldatk C."/>
            <person name="Hausmann R."/>
            <person name="Lomprez F."/>
            <person name="Vandenbogaert M."/>
            <person name="Manuguerra J.C."/>
            <person name="Grimont P.A."/>
        </authorList>
    </citation>
    <scope>NUCLEOTIDE SEQUENCE [LARGE SCALE GENOMIC DNA]</scope>
    <source>
        <strain evidence="3 4">213</strain>
    </source>
</reference>
<dbReference type="EMBL" id="JADMKS010000002">
    <property type="protein sequence ID" value="MBF6635866.1"/>
    <property type="molecule type" value="Genomic_DNA"/>
</dbReference>
<proteinExistence type="predicted"/>
<accession>A0AA41BVB0</accession>
<dbReference type="RefSeq" id="WP_055772986.1">
    <property type="nucleotide sequence ID" value="NZ_CBCSCF010000018.1"/>
</dbReference>
<organism evidence="2 5">
    <name type="scientific">Rouxiella silvae</name>
    <dbReference type="NCBI Taxonomy" id="1646373"/>
    <lineage>
        <taxon>Bacteria</taxon>
        <taxon>Pseudomonadati</taxon>
        <taxon>Pseudomonadota</taxon>
        <taxon>Gammaproteobacteria</taxon>
        <taxon>Enterobacterales</taxon>
        <taxon>Yersiniaceae</taxon>
        <taxon>Rouxiella</taxon>
    </lineage>
</organism>
<dbReference type="InterPro" id="IPR019652">
    <property type="entry name" value="DUF2509"/>
</dbReference>
<keyword evidence="1" id="KW-1133">Transmembrane helix</keyword>
<dbReference type="Proteomes" id="UP000192722">
    <property type="component" value="Unassembled WGS sequence"/>
</dbReference>
<keyword evidence="1" id="KW-0812">Transmembrane</keyword>
<keyword evidence="4" id="KW-1185">Reference proteome</keyword>
<gene>
    <name evidence="3" type="ORF">BS639_23090</name>
    <name evidence="2" type="ORF">ITX54_04210</name>
</gene>
<evidence type="ECO:0000313" key="5">
    <source>
        <dbReference type="Proteomes" id="UP000705283"/>
    </source>
</evidence>
<dbReference type="EMBL" id="MRWD01000084">
    <property type="protein sequence ID" value="ORJ18862.1"/>
    <property type="molecule type" value="Genomic_DNA"/>
</dbReference>
<comment type="caution">
    <text evidence="2">The sequence shown here is derived from an EMBL/GenBank/DDBJ whole genome shotgun (WGS) entry which is preliminary data.</text>
</comment>
<feature type="transmembrane region" description="Helical" evidence="1">
    <location>
        <begin position="16"/>
        <end position="35"/>
    </location>
</feature>
<protein>
    <submittedName>
        <fullName evidence="2">YgdB family protein</fullName>
    </submittedName>
</protein>
<evidence type="ECO:0000313" key="2">
    <source>
        <dbReference type="EMBL" id="MBF6635866.1"/>
    </source>
</evidence>
<keyword evidence="1" id="KW-0472">Membrane</keyword>
<dbReference type="Pfam" id="PF10713">
    <property type="entry name" value="DUF2509"/>
    <property type="match status" value="1"/>
</dbReference>
<evidence type="ECO:0000313" key="4">
    <source>
        <dbReference type="Proteomes" id="UP000192722"/>
    </source>
</evidence>
<name>A0AA41BVB0_9GAMM</name>
<dbReference type="AlphaFoldDB" id="A0AA41BVB0"/>
<sequence>MKKSRQSNEASQRGSALILTIMMMMTLGLLALNTVNQHLNAALSLTRSEKNHLVAWELAASSLNWGISRRWALQANNQWQCAEQPDDSSANSELRSCFKPADLADYYVVRGEGKGVAVESVFLYQLATLKIINPGEIRLSAIKDGWLDFCPLKDETKCSEKEPADEPTGRIKFT</sequence>
<reference evidence="3" key="1">
    <citation type="submission" date="2016-12" db="EMBL/GenBank/DDBJ databases">
        <authorList>
            <person name="Le Fleche-Mateos A."/>
        </authorList>
    </citation>
    <scope>NUCLEOTIDE SEQUENCE</scope>
    <source>
        <strain evidence="3">213</strain>
    </source>
</reference>
<evidence type="ECO:0000256" key="1">
    <source>
        <dbReference type="SAM" id="Phobius"/>
    </source>
</evidence>
<reference evidence="2" key="3">
    <citation type="submission" date="2020-11" db="EMBL/GenBank/DDBJ databases">
        <authorList>
            <person name="Lee S.D."/>
        </authorList>
    </citation>
    <scope>NUCLEOTIDE SEQUENCE</scope>
    <source>
        <strain evidence="2">SAP-2</strain>
    </source>
</reference>
<reference evidence="2" key="4">
    <citation type="submission" date="2022-09" db="EMBL/GenBank/DDBJ databases">
        <title>Rouxiella aceris sp. nov., isolated from tree sap and emended description of the genus Rhouxiella.</title>
        <authorList>
            <person name="Kim I.S."/>
        </authorList>
    </citation>
    <scope>NUCLEOTIDE SEQUENCE</scope>
    <source>
        <strain evidence="2">SAP-2</strain>
    </source>
</reference>
<evidence type="ECO:0000313" key="3">
    <source>
        <dbReference type="EMBL" id="ORJ18862.1"/>
    </source>
</evidence>